<dbReference type="InterPro" id="IPR032416">
    <property type="entry name" value="Peptidase_M24_C"/>
</dbReference>
<dbReference type="KEGG" id="htq:FRZ44_11150"/>
<dbReference type="Pfam" id="PF01321">
    <property type="entry name" value="Creatinase_N"/>
    <property type="match status" value="1"/>
</dbReference>
<dbReference type="CDD" id="cd01085">
    <property type="entry name" value="APP"/>
    <property type="match status" value="1"/>
</dbReference>
<evidence type="ECO:0000259" key="4">
    <source>
        <dbReference type="Pfam" id="PF00557"/>
    </source>
</evidence>
<evidence type="ECO:0000259" key="5">
    <source>
        <dbReference type="Pfam" id="PF01321"/>
    </source>
</evidence>
<keyword evidence="7" id="KW-0645">Protease</keyword>
<evidence type="ECO:0000256" key="2">
    <source>
        <dbReference type="ARBA" id="ARBA00022723"/>
    </source>
</evidence>
<dbReference type="GO" id="GO:0046872">
    <property type="term" value="F:metal ion binding"/>
    <property type="evidence" value="ECO:0007669"/>
    <property type="project" value="UniProtKB-KW"/>
</dbReference>
<evidence type="ECO:0000256" key="3">
    <source>
        <dbReference type="ARBA" id="ARBA00022801"/>
    </source>
</evidence>
<name>A0A5J6MEF3_9PROT</name>
<feature type="domain" description="Creatinase N-terminal" evidence="5">
    <location>
        <begin position="77"/>
        <end position="206"/>
    </location>
</feature>
<dbReference type="EMBL" id="CP042906">
    <property type="protein sequence ID" value="QEX15828.1"/>
    <property type="molecule type" value="Genomic_DNA"/>
</dbReference>
<dbReference type="PANTHER" id="PTHR43763">
    <property type="entry name" value="XAA-PRO AMINOPEPTIDASE 1"/>
    <property type="match status" value="1"/>
</dbReference>
<dbReference type="GO" id="GO:0005737">
    <property type="term" value="C:cytoplasm"/>
    <property type="evidence" value="ECO:0007669"/>
    <property type="project" value="UniProtKB-ARBA"/>
</dbReference>
<dbReference type="AlphaFoldDB" id="A0A5J6MEF3"/>
<dbReference type="InterPro" id="IPR036005">
    <property type="entry name" value="Creatinase/aminopeptidase-like"/>
</dbReference>
<dbReference type="InterPro" id="IPR050422">
    <property type="entry name" value="X-Pro_aminopeptidase_P"/>
</dbReference>
<sequence length="666" mass="72271">MAALLKLSGSRLDINKLRHLVAGVVSAPRSERPKDWMTLVAPSPDAALERQLVALEEEIAAGRPVELAARGADRGLRLAALRKELVRQNLNGFLVPRADEFQGEYVPPRADRLAWLTGFTGSAGLALALADRAAVFIDGRYTLQVRDEVDGALYEYRHITDEPADAWLSQHFPTGGRLGYDPWLHTADGLISIREAVERRGGQLVACERNPVDAVWTDQPAPPIAPVVVHPIQYSGREAADKRAAIGAELEKAGIDAAVISQPASIAWLLNVRGADVPRTPLPLGFALAHRDGTVELFMEPLKLAPGLEAHLGNGVSVSPPAEFGRALERLGNEHRRILIDRSSAALWIVEKLKTSGASTVMGEDPCALPKACKNDTELAGMRNAHRRDGVAVTRFLAWLDINAAKGEVDELIAVEKLAQFRRMGELFRDFSFDTISGAGPNGAIVHYRSSPRTNRKLQAGELFLLDSGAQYLDGTTDITRTIAIGTPSPEMRDRFTRVLKGHIALGAAKFPRGTSGSQLDALARRALWEVGLDYDHGTGHGVGSYLAVHEGPHRISKVPNRVALLPGMIVSNEPGYYKTGAYGIRVENLVAVRSEPASEGGLPMLSFETITLAPIDRRLVETKIMTADEIAWLDAYHQRVRESLTPLLDAPTATWLAQATRPVGA</sequence>
<keyword evidence="8" id="KW-1185">Reference proteome</keyword>
<dbReference type="InterPro" id="IPR000587">
    <property type="entry name" value="Creatinase_N"/>
</dbReference>
<comment type="similarity">
    <text evidence="1">Belongs to the peptidase M24B family.</text>
</comment>
<dbReference type="InterPro" id="IPR000994">
    <property type="entry name" value="Pept_M24"/>
</dbReference>
<dbReference type="Pfam" id="PF16188">
    <property type="entry name" value="Peptidase_M24_C"/>
    <property type="match status" value="1"/>
</dbReference>
<dbReference type="Proteomes" id="UP000326202">
    <property type="component" value="Chromosome"/>
</dbReference>
<keyword evidence="3" id="KW-0378">Hydrolase</keyword>
<keyword evidence="7" id="KW-0031">Aminopeptidase</keyword>
<reference evidence="7 8" key="1">
    <citation type="submission" date="2019-08" db="EMBL/GenBank/DDBJ databases">
        <title>Hyperibacter terrae gen. nov., sp. nov. and Hyperibacter viscosus sp. nov., two new members in the family Rhodospirillaceae isolated from the rhizosphere of Hypericum perforatum.</title>
        <authorList>
            <person name="Noviana Z."/>
        </authorList>
    </citation>
    <scope>NUCLEOTIDE SEQUENCE [LARGE SCALE GENOMIC DNA]</scope>
    <source>
        <strain evidence="7 8">R5913</strain>
    </source>
</reference>
<feature type="domain" description="Peptidase M24 C-terminal" evidence="6">
    <location>
        <begin position="604"/>
        <end position="664"/>
    </location>
</feature>
<evidence type="ECO:0000259" key="6">
    <source>
        <dbReference type="Pfam" id="PF16188"/>
    </source>
</evidence>
<dbReference type="InterPro" id="IPR029149">
    <property type="entry name" value="Creatin/AminoP/Spt16_N"/>
</dbReference>
<evidence type="ECO:0000313" key="7">
    <source>
        <dbReference type="EMBL" id="QEX15828.1"/>
    </source>
</evidence>
<accession>A0A5J6MEF3</accession>
<dbReference type="Pfam" id="PF00557">
    <property type="entry name" value="Peptidase_M24"/>
    <property type="match status" value="1"/>
</dbReference>
<dbReference type="PANTHER" id="PTHR43763:SF6">
    <property type="entry name" value="XAA-PRO AMINOPEPTIDASE 1"/>
    <property type="match status" value="1"/>
</dbReference>
<dbReference type="FunFam" id="3.90.230.10:FF:000009">
    <property type="entry name" value="xaa-Pro aminopeptidase 2"/>
    <property type="match status" value="1"/>
</dbReference>
<feature type="domain" description="Peptidase M24" evidence="4">
    <location>
        <begin position="381"/>
        <end position="594"/>
    </location>
</feature>
<dbReference type="SUPFAM" id="SSF55920">
    <property type="entry name" value="Creatinase/aminopeptidase"/>
    <property type="match status" value="1"/>
</dbReference>
<dbReference type="Gene3D" id="3.40.350.10">
    <property type="entry name" value="Creatinase/prolidase N-terminal domain"/>
    <property type="match status" value="2"/>
</dbReference>
<organism evidence="7 8">
    <name type="scientific">Hypericibacter terrae</name>
    <dbReference type="NCBI Taxonomy" id="2602015"/>
    <lineage>
        <taxon>Bacteria</taxon>
        <taxon>Pseudomonadati</taxon>
        <taxon>Pseudomonadota</taxon>
        <taxon>Alphaproteobacteria</taxon>
        <taxon>Rhodospirillales</taxon>
        <taxon>Dongiaceae</taxon>
        <taxon>Hypericibacter</taxon>
    </lineage>
</organism>
<protein>
    <submittedName>
        <fullName evidence="7">Xaa-Pro aminopeptidase</fullName>
    </submittedName>
</protein>
<dbReference type="Gene3D" id="3.90.230.10">
    <property type="entry name" value="Creatinase/methionine aminopeptidase superfamily"/>
    <property type="match status" value="1"/>
</dbReference>
<dbReference type="InterPro" id="IPR033740">
    <property type="entry name" value="Pept_M24B"/>
</dbReference>
<evidence type="ECO:0000313" key="8">
    <source>
        <dbReference type="Proteomes" id="UP000326202"/>
    </source>
</evidence>
<dbReference type="GO" id="GO:0070006">
    <property type="term" value="F:metalloaminopeptidase activity"/>
    <property type="evidence" value="ECO:0007669"/>
    <property type="project" value="InterPro"/>
</dbReference>
<evidence type="ECO:0000256" key="1">
    <source>
        <dbReference type="ARBA" id="ARBA00008766"/>
    </source>
</evidence>
<gene>
    <name evidence="7" type="ORF">FRZ44_11150</name>
</gene>
<dbReference type="Pfam" id="PF16189">
    <property type="entry name" value="Creatinase_N_2"/>
    <property type="match status" value="1"/>
</dbReference>
<dbReference type="SUPFAM" id="SSF53092">
    <property type="entry name" value="Creatinase/prolidase N-terminal domain"/>
    <property type="match status" value="1"/>
</dbReference>
<keyword evidence="2" id="KW-0479">Metal-binding</keyword>
<dbReference type="OrthoDB" id="9806388at2"/>
<proteinExistence type="inferred from homology"/>